<evidence type="ECO:0000313" key="1">
    <source>
        <dbReference type="EMBL" id="TWT98581.1"/>
    </source>
</evidence>
<accession>A0A5C6AHR9</accession>
<dbReference type="AlphaFoldDB" id="A0A5C6AHR9"/>
<dbReference type="Proteomes" id="UP000320176">
    <property type="component" value="Unassembled WGS sequence"/>
</dbReference>
<dbReference type="SUPFAM" id="SSF56219">
    <property type="entry name" value="DNase I-like"/>
    <property type="match status" value="1"/>
</dbReference>
<dbReference type="EMBL" id="SJPN01000006">
    <property type="protein sequence ID" value="TWT98581.1"/>
    <property type="molecule type" value="Genomic_DNA"/>
</dbReference>
<organism evidence="1 2">
    <name type="scientific">Stieleria varia</name>
    <dbReference type="NCBI Taxonomy" id="2528005"/>
    <lineage>
        <taxon>Bacteria</taxon>
        <taxon>Pseudomonadati</taxon>
        <taxon>Planctomycetota</taxon>
        <taxon>Planctomycetia</taxon>
        <taxon>Pirellulales</taxon>
        <taxon>Pirellulaceae</taxon>
        <taxon>Stieleria</taxon>
    </lineage>
</organism>
<protein>
    <recommendedName>
        <fullName evidence="3">Endonuclease/Exonuclease/phosphatase family protein</fullName>
    </recommendedName>
</protein>
<gene>
    <name evidence="1" type="ORF">Pla52n_50970</name>
</gene>
<evidence type="ECO:0008006" key="3">
    <source>
        <dbReference type="Google" id="ProtNLM"/>
    </source>
</evidence>
<comment type="caution">
    <text evidence="1">The sequence shown here is derived from an EMBL/GenBank/DDBJ whole genome shotgun (WGS) entry which is preliminary data.</text>
</comment>
<reference evidence="1 2" key="1">
    <citation type="submission" date="2019-02" db="EMBL/GenBank/DDBJ databases">
        <title>Deep-cultivation of Planctomycetes and their phenomic and genomic characterization uncovers novel biology.</title>
        <authorList>
            <person name="Wiegand S."/>
            <person name="Jogler M."/>
            <person name="Boedeker C."/>
            <person name="Pinto D."/>
            <person name="Vollmers J."/>
            <person name="Rivas-Marin E."/>
            <person name="Kohn T."/>
            <person name="Peeters S.H."/>
            <person name="Heuer A."/>
            <person name="Rast P."/>
            <person name="Oberbeckmann S."/>
            <person name="Bunk B."/>
            <person name="Jeske O."/>
            <person name="Meyerdierks A."/>
            <person name="Storesund J.E."/>
            <person name="Kallscheuer N."/>
            <person name="Luecker S."/>
            <person name="Lage O.M."/>
            <person name="Pohl T."/>
            <person name="Merkel B.J."/>
            <person name="Hornburger P."/>
            <person name="Mueller R.-W."/>
            <person name="Bruemmer F."/>
            <person name="Labrenz M."/>
            <person name="Spormann A.M."/>
            <person name="Op Den Camp H."/>
            <person name="Overmann J."/>
            <person name="Amann R."/>
            <person name="Jetten M.S.M."/>
            <person name="Mascher T."/>
            <person name="Medema M.H."/>
            <person name="Devos D.P."/>
            <person name="Kaster A.-K."/>
            <person name="Ovreas L."/>
            <person name="Rohde M."/>
            <person name="Galperin M.Y."/>
            <person name="Jogler C."/>
        </authorList>
    </citation>
    <scope>NUCLEOTIDE SEQUENCE [LARGE SCALE GENOMIC DNA]</scope>
    <source>
        <strain evidence="1 2">Pla52n</strain>
    </source>
</reference>
<keyword evidence="2" id="KW-1185">Reference proteome</keyword>
<dbReference type="InterPro" id="IPR036691">
    <property type="entry name" value="Endo/exonu/phosph_ase_sf"/>
</dbReference>
<proteinExistence type="predicted"/>
<sequence precursor="true">MLKGPEAHSQCNSQELRSSKPITVYAEDLVDFQSMMQILLILMLLVIAGCDHSAGTALSDSRQCQPSPVPARPETADTIRILAWNVESGGADAEVIFSQMRQMGTYDVWALSEVSPRALGTYADALVASFQSEESTPGRADRLRFLFNRERFELIGVEELNQEGRFRLNDGNHRSPLVIQLLERETKTTFQITVNHLARRRAELREEQASGLREWARRQTIPSIANGDFNFDYSFETQSGNDAFTAMVRDGVWLWVKPQESIDTNWSDSNNDGIDNYPDSMLGFAFAAGPARDWSPMCRVIQRDGDFPHNEATSDYSPTELTLRP</sequence>
<evidence type="ECO:0000313" key="2">
    <source>
        <dbReference type="Proteomes" id="UP000320176"/>
    </source>
</evidence>
<name>A0A5C6AHR9_9BACT</name>
<dbReference type="Gene3D" id="3.60.10.10">
    <property type="entry name" value="Endonuclease/exonuclease/phosphatase"/>
    <property type="match status" value="1"/>
</dbReference>